<dbReference type="OrthoDB" id="4335420at2"/>
<dbReference type="EMBL" id="CP002475">
    <property type="protein sequence ID" value="ADW06982.1"/>
    <property type="molecule type" value="Genomic_DNA"/>
</dbReference>
<organism evidence="2 3">
    <name type="scientific">Streptomyces pratensis (strain ATCC 33331 / IAF-45CD)</name>
    <dbReference type="NCBI Taxonomy" id="591167"/>
    <lineage>
        <taxon>Bacteria</taxon>
        <taxon>Bacillati</taxon>
        <taxon>Actinomycetota</taxon>
        <taxon>Actinomycetes</taxon>
        <taxon>Kitasatosporales</taxon>
        <taxon>Streptomycetaceae</taxon>
        <taxon>Streptomyces</taxon>
    </lineage>
</organism>
<keyword evidence="1" id="KW-0812">Transmembrane</keyword>
<feature type="transmembrane region" description="Helical" evidence="1">
    <location>
        <begin position="64"/>
        <end position="90"/>
    </location>
</feature>
<dbReference type="KEGG" id="sfa:Sfla_5587"/>
<protein>
    <recommendedName>
        <fullName evidence="4">Alkaline shock response membrane anchor protein AmaP</fullName>
    </recommendedName>
</protein>
<keyword evidence="1" id="KW-1133">Transmembrane helix</keyword>
<proteinExistence type="predicted"/>
<evidence type="ECO:0008006" key="4">
    <source>
        <dbReference type="Google" id="ProtNLM"/>
    </source>
</evidence>
<evidence type="ECO:0000256" key="1">
    <source>
        <dbReference type="SAM" id="Phobius"/>
    </source>
</evidence>
<evidence type="ECO:0000313" key="3">
    <source>
        <dbReference type="Proteomes" id="UP000002066"/>
    </source>
</evidence>
<reference evidence="2 3" key="1">
    <citation type="submission" date="2011-01" db="EMBL/GenBank/DDBJ databases">
        <title>Complete sequence of chromosome of Streptomyces flavogriseus ATCC 33331.</title>
        <authorList>
            <consortium name="US DOE Joint Genome Institute"/>
            <person name="Lucas S."/>
            <person name="Copeland A."/>
            <person name="Lapidus A."/>
            <person name="Cheng J.-F."/>
            <person name="Goodwin L."/>
            <person name="Pitluck S."/>
            <person name="Davenport K."/>
            <person name="Detter J.C."/>
            <person name="Han C."/>
            <person name="Tapia R."/>
            <person name="Land M."/>
            <person name="Hauser L."/>
            <person name="Kyrpides N."/>
            <person name="Ivanova N."/>
            <person name="Ovchinnikova G."/>
            <person name="Pagani I."/>
            <person name="Brumm P."/>
            <person name="Mead D."/>
            <person name="Woyke T."/>
        </authorList>
    </citation>
    <scope>NUCLEOTIDE SEQUENCE [LARGE SCALE GENOMIC DNA]</scope>
    <source>
        <strain evidence="3">ATCC 33331 / IAF-45CD</strain>
    </source>
</reference>
<name>A0A8D3WLN3_STRFA</name>
<accession>A0A8D3WLN3</accession>
<dbReference type="Proteomes" id="UP000002066">
    <property type="component" value="Chromosome"/>
</dbReference>
<gene>
    <name evidence="2" type="ordered locus">Sfla_5587</name>
</gene>
<sequence length="195" mass="20948">MRGPSRQAVDRVTLGALGLVLVPAGALVVGTEPSLAGRLPSWWPDGLPGSVLLSPEGLTDLRGAAWWAPSVIALGTVLTALSGLWFISLCGRGVRSGRVRLPGPGGDLRLRALRDVLTRRTVSVEGVERCRVHLRVKGRHLHVRTRVWIHPHTAPATVQAPLSAVLTEARESLLPYSVTGGTRISTLGHRRSRTR</sequence>
<evidence type="ECO:0000313" key="2">
    <source>
        <dbReference type="EMBL" id="ADW06982.1"/>
    </source>
</evidence>
<dbReference type="AlphaFoldDB" id="A0A8D3WLN3"/>
<keyword evidence="1" id="KW-0472">Membrane</keyword>